<proteinExistence type="predicted"/>
<accession>A0AB34TDN5</accession>
<comment type="caution">
    <text evidence="1">The sequence shown here is derived from an EMBL/GenBank/DDBJ whole genome shotgun (WGS) entry which is preliminary data.</text>
</comment>
<protein>
    <submittedName>
        <fullName evidence="1">Uncharacterized protein</fullName>
    </submittedName>
</protein>
<organism evidence="1 2">
    <name type="scientific">Stenotrophomonas maltophilia</name>
    <name type="common">Pseudomonas maltophilia</name>
    <name type="synonym">Xanthomonas maltophilia</name>
    <dbReference type="NCBI Taxonomy" id="40324"/>
    <lineage>
        <taxon>Bacteria</taxon>
        <taxon>Pseudomonadati</taxon>
        <taxon>Pseudomonadota</taxon>
        <taxon>Gammaproteobacteria</taxon>
        <taxon>Lysobacterales</taxon>
        <taxon>Lysobacteraceae</taxon>
        <taxon>Stenotrophomonas</taxon>
        <taxon>Stenotrophomonas maltophilia group</taxon>
    </lineage>
</organism>
<gene>
    <name evidence="1" type="ORF">VL23_17675</name>
</gene>
<evidence type="ECO:0000313" key="1">
    <source>
        <dbReference type="EMBL" id="KOO75369.1"/>
    </source>
</evidence>
<evidence type="ECO:0000313" key="2">
    <source>
        <dbReference type="Proteomes" id="UP000037632"/>
    </source>
</evidence>
<reference evidence="1 2" key="1">
    <citation type="journal article" date="2015" name="Antimicrob. Agents Chemother.">
        <title>Whole-Genome Sequencing Identifies Emergence of a Quinolone Resistance Mutation in a Case of Stenotrophomonas maltophilia Bacteremia.</title>
        <authorList>
            <person name="Pak T.R."/>
            <person name="Altman D.R."/>
            <person name="Attie O."/>
            <person name="Sebra R."/>
            <person name="Hamula C.L."/>
            <person name="Lewis M."/>
            <person name="Deikus G."/>
            <person name="Newman L.C."/>
            <person name="Fang G."/>
            <person name="Hand J."/>
            <person name="Papel G."/>
            <person name="Wallach F."/>
            <person name="Schadt E.E."/>
            <person name="Huprikar S."/>
            <person name="van Bakel H."/>
            <person name="Kasarskis A."/>
            <person name="Bashir A."/>
        </authorList>
    </citation>
    <scope>NUCLEOTIDE SEQUENCE [LARGE SCALE GENOMIC DNA]</scope>
    <source>
        <strain evidence="1 2">ISMMS6</strain>
    </source>
</reference>
<dbReference type="Proteomes" id="UP000037632">
    <property type="component" value="Unassembled WGS sequence"/>
</dbReference>
<name>A0AB34TDN5_STEMA</name>
<dbReference type="EMBL" id="JZIW01000009">
    <property type="protein sequence ID" value="KOO75369.1"/>
    <property type="molecule type" value="Genomic_DNA"/>
</dbReference>
<dbReference type="AlphaFoldDB" id="A0AB34TDN5"/>
<sequence length="68" mass="7361">MPAADLDGFKSFFELYPFDDLHRFHRPAAVVGTAFGGKYESIIGFLAPSPDNPALSDADRDVAKALGF</sequence>
<dbReference type="RefSeq" id="WP_053462911.1">
    <property type="nucleotide sequence ID" value="NZ_JZIW01000009.1"/>
</dbReference>